<gene>
    <name evidence="2" type="ORF">EV662_11044</name>
</gene>
<dbReference type="AlphaFoldDB" id="A0A4R2PUT7"/>
<organism evidence="2 3">
    <name type="scientific">Rhodovulum marinum</name>
    <dbReference type="NCBI Taxonomy" id="320662"/>
    <lineage>
        <taxon>Bacteria</taxon>
        <taxon>Pseudomonadati</taxon>
        <taxon>Pseudomonadota</taxon>
        <taxon>Alphaproteobacteria</taxon>
        <taxon>Rhodobacterales</taxon>
        <taxon>Paracoccaceae</taxon>
        <taxon>Rhodovulum</taxon>
    </lineage>
</organism>
<evidence type="ECO:0000313" key="3">
    <source>
        <dbReference type="Proteomes" id="UP000294835"/>
    </source>
</evidence>
<protein>
    <recommendedName>
        <fullName evidence="4">Dihydrodipicolinate reductase</fullName>
    </recommendedName>
</protein>
<keyword evidence="3" id="KW-1185">Reference proteome</keyword>
<evidence type="ECO:0000256" key="1">
    <source>
        <dbReference type="SAM" id="SignalP"/>
    </source>
</evidence>
<proteinExistence type="predicted"/>
<evidence type="ECO:0008006" key="4">
    <source>
        <dbReference type="Google" id="ProtNLM"/>
    </source>
</evidence>
<dbReference type="RefSeq" id="WP_132464035.1">
    <property type="nucleotide sequence ID" value="NZ_SLXP01000010.1"/>
</dbReference>
<dbReference type="Proteomes" id="UP000294835">
    <property type="component" value="Unassembled WGS sequence"/>
</dbReference>
<dbReference type="EMBL" id="SLXP01000010">
    <property type="protein sequence ID" value="TCP39740.1"/>
    <property type="molecule type" value="Genomic_DNA"/>
</dbReference>
<keyword evidence="1" id="KW-0732">Signal</keyword>
<name>A0A4R2PUT7_9RHOB</name>
<reference evidence="2 3" key="1">
    <citation type="submission" date="2019-03" db="EMBL/GenBank/DDBJ databases">
        <title>Genomic Encyclopedia of Type Strains, Phase IV (KMG-IV): sequencing the most valuable type-strain genomes for metagenomic binning, comparative biology and taxonomic classification.</title>
        <authorList>
            <person name="Goeker M."/>
        </authorList>
    </citation>
    <scope>NUCLEOTIDE SEQUENCE [LARGE SCALE GENOMIC DNA]</scope>
    <source>
        <strain evidence="2 3">DSM 18063</strain>
    </source>
</reference>
<accession>A0A4R2PUT7</accession>
<feature type="chain" id="PRO_5020537982" description="Dihydrodipicolinate reductase" evidence="1">
    <location>
        <begin position="23"/>
        <end position="120"/>
    </location>
</feature>
<dbReference type="OrthoDB" id="7874348at2"/>
<sequence length="120" mass="13035">MYRIPVLAAAVISTLAAAPAAAEGFRTVESRSVFLSLVDGKKLKRLGINLAVTPGGEIRGQAFGKRVSGAWRWDGRYFCRDLYFGNEDLGPNCQLVQVKGSTVRFIADRGAGRSADLRME</sequence>
<evidence type="ECO:0000313" key="2">
    <source>
        <dbReference type="EMBL" id="TCP39740.1"/>
    </source>
</evidence>
<comment type="caution">
    <text evidence="2">The sequence shown here is derived from an EMBL/GenBank/DDBJ whole genome shotgun (WGS) entry which is preliminary data.</text>
</comment>
<feature type="signal peptide" evidence="1">
    <location>
        <begin position="1"/>
        <end position="22"/>
    </location>
</feature>